<sequence>MLIKAAEVREAYVQGLVQRRVKYRIDLDREMPIEAWVARYGSEVAKTLEERWGATFCPSGVLPTLGLLLVHWRGGHLLADVSLCAPVSHPSPPPAALRAPVRRIDICVEPVAPLVPPAGYVTLHTPGVKMLGRITLRRNYAVVKHRGLLFVTAASYSPEERGGVALRLAWYLCHSYDVGKAFRKIRAVLRSRAW</sequence>
<dbReference type="Proteomes" id="UP000001694">
    <property type="component" value="Chromosome"/>
</dbReference>
<dbReference type="STRING" id="444157.Tneu_0612"/>
<evidence type="ECO:0000313" key="1">
    <source>
        <dbReference type="EMBL" id="ACB39551.1"/>
    </source>
</evidence>
<dbReference type="HOGENOM" id="CLU_1412411_0_0_2"/>
<accession>B1YCN8</accession>
<keyword evidence="2" id="KW-1185">Reference proteome</keyword>
<name>B1YCN8_PYRNV</name>
<dbReference type="AlphaFoldDB" id="B1YCN8"/>
<protein>
    <submittedName>
        <fullName evidence="1">Uncharacterized protein</fullName>
    </submittedName>
</protein>
<reference evidence="1" key="1">
    <citation type="submission" date="2008-03" db="EMBL/GenBank/DDBJ databases">
        <title>Complete sequence of Thermoproteus neutrophilus V24Sta.</title>
        <authorList>
            <consortium name="US DOE Joint Genome Institute"/>
            <person name="Copeland A."/>
            <person name="Lucas S."/>
            <person name="Lapidus A."/>
            <person name="Glavina del Rio T."/>
            <person name="Dalin E."/>
            <person name="Tice H."/>
            <person name="Bruce D."/>
            <person name="Goodwin L."/>
            <person name="Pitluck S."/>
            <person name="Sims D."/>
            <person name="Brettin T."/>
            <person name="Detter J.C."/>
            <person name="Han C."/>
            <person name="Kuske C.R."/>
            <person name="Schmutz J."/>
            <person name="Larimer F."/>
            <person name="Land M."/>
            <person name="Hauser L."/>
            <person name="Kyrpides N."/>
            <person name="Mikhailova N."/>
            <person name="Biddle J.F."/>
            <person name="Zhang Z."/>
            <person name="Fitz-Gibbon S.T."/>
            <person name="Lowe T.M."/>
            <person name="Saltikov C."/>
            <person name="House C.H."/>
            <person name="Richardson P."/>
        </authorList>
    </citation>
    <scope>NUCLEOTIDE SEQUENCE [LARGE SCALE GENOMIC DNA]</scope>
    <source>
        <strain evidence="1">V24Sta</strain>
    </source>
</reference>
<proteinExistence type="predicted"/>
<dbReference type="OrthoDB" id="28217at2157"/>
<dbReference type="KEGG" id="tne:Tneu_0612"/>
<evidence type="ECO:0000313" key="2">
    <source>
        <dbReference type="Proteomes" id="UP000001694"/>
    </source>
</evidence>
<organism evidence="1 2">
    <name type="scientific">Pyrobaculum neutrophilum (strain DSM 2338 / JCM 9278 / NBRC 100436 / V24Sta)</name>
    <name type="common">Thermoproteus neutrophilus</name>
    <dbReference type="NCBI Taxonomy" id="444157"/>
    <lineage>
        <taxon>Archaea</taxon>
        <taxon>Thermoproteota</taxon>
        <taxon>Thermoprotei</taxon>
        <taxon>Thermoproteales</taxon>
        <taxon>Thermoproteaceae</taxon>
        <taxon>Pyrobaculum</taxon>
    </lineage>
</organism>
<dbReference type="EMBL" id="CP001014">
    <property type="protein sequence ID" value="ACB39551.1"/>
    <property type="molecule type" value="Genomic_DNA"/>
</dbReference>
<gene>
    <name evidence="1" type="ordered locus">Tneu_0612</name>
</gene>
<dbReference type="eggNOG" id="arCOG05508">
    <property type="taxonomic scope" value="Archaea"/>
</dbReference>